<proteinExistence type="predicted"/>
<protein>
    <recommendedName>
        <fullName evidence="2">Helix-turn-helix domain-containing protein</fullName>
    </recommendedName>
</protein>
<organism evidence="3 4">
    <name type="scientific">Streptosporangium pseudovulgare</name>
    <dbReference type="NCBI Taxonomy" id="35765"/>
    <lineage>
        <taxon>Bacteria</taxon>
        <taxon>Bacillati</taxon>
        <taxon>Actinomycetota</taxon>
        <taxon>Actinomycetes</taxon>
        <taxon>Streptosporangiales</taxon>
        <taxon>Streptosporangiaceae</taxon>
        <taxon>Streptosporangium</taxon>
    </lineage>
</organism>
<evidence type="ECO:0000259" key="2">
    <source>
        <dbReference type="Pfam" id="PF12728"/>
    </source>
</evidence>
<dbReference type="EMBL" id="BMQJ01000019">
    <property type="protein sequence ID" value="GGQ23651.1"/>
    <property type="molecule type" value="Genomic_DNA"/>
</dbReference>
<evidence type="ECO:0000313" key="4">
    <source>
        <dbReference type="Proteomes" id="UP000611554"/>
    </source>
</evidence>
<dbReference type="Proteomes" id="UP000611554">
    <property type="component" value="Unassembled WGS sequence"/>
</dbReference>
<accession>A0ABQ2RC69</accession>
<comment type="caution">
    <text evidence="3">The sequence shown here is derived from an EMBL/GenBank/DDBJ whole genome shotgun (WGS) entry which is preliminary data.</text>
</comment>
<feature type="region of interest" description="Disordered" evidence="1">
    <location>
        <begin position="135"/>
        <end position="154"/>
    </location>
</feature>
<dbReference type="InterPro" id="IPR041657">
    <property type="entry name" value="HTH_17"/>
</dbReference>
<evidence type="ECO:0000256" key="1">
    <source>
        <dbReference type="SAM" id="MobiDB-lite"/>
    </source>
</evidence>
<sequence>MSEPDRLATVLPGGWVLLGPVGAGYCERALRAAARAAARDGIQAPPEVRALTQLLVIAVGTSVCGRAEVSDEADSSGLLLVGSGPVGTGTAAEHLGITDRGVRDLCARGALPAERIAGRWLIDLADLGAYAEQRSRGRQGRCQDTARIGSPRPV</sequence>
<keyword evidence="4" id="KW-1185">Reference proteome</keyword>
<gene>
    <name evidence="3" type="ORF">GCM10010140_62410</name>
</gene>
<feature type="domain" description="Helix-turn-helix" evidence="2">
    <location>
        <begin position="91"/>
        <end position="135"/>
    </location>
</feature>
<evidence type="ECO:0000313" key="3">
    <source>
        <dbReference type="EMBL" id="GGQ23651.1"/>
    </source>
</evidence>
<name>A0ABQ2RC69_9ACTN</name>
<reference evidence="4" key="1">
    <citation type="journal article" date="2019" name="Int. J. Syst. Evol. Microbiol.">
        <title>The Global Catalogue of Microorganisms (GCM) 10K type strain sequencing project: providing services to taxonomists for standard genome sequencing and annotation.</title>
        <authorList>
            <consortium name="The Broad Institute Genomics Platform"/>
            <consortium name="The Broad Institute Genome Sequencing Center for Infectious Disease"/>
            <person name="Wu L."/>
            <person name="Ma J."/>
        </authorList>
    </citation>
    <scope>NUCLEOTIDE SEQUENCE [LARGE SCALE GENOMIC DNA]</scope>
    <source>
        <strain evidence="4">JCM 3115</strain>
    </source>
</reference>
<dbReference type="Pfam" id="PF12728">
    <property type="entry name" value="HTH_17"/>
    <property type="match status" value="1"/>
</dbReference>